<evidence type="ECO:0000256" key="1">
    <source>
        <dbReference type="ARBA" id="ARBA00022801"/>
    </source>
</evidence>
<feature type="active site" description="Proton acceptor" evidence="4">
    <location>
        <position position="431"/>
    </location>
</feature>
<reference evidence="7 8" key="1">
    <citation type="submission" date="2016-10" db="EMBL/GenBank/DDBJ databases">
        <title>Genome sequencing of Aspergillus oryzae BCC7051.</title>
        <authorList>
            <person name="Thammarongtham C."/>
            <person name="Vorapreeda T."/>
            <person name="Nookaew I."/>
            <person name="Srisuk T."/>
            <person name="Land M."/>
            <person name="Jeennor S."/>
            <person name="Laoteng K."/>
        </authorList>
    </citation>
    <scope>NUCLEOTIDE SEQUENCE [LARGE SCALE GENOMIC DNA]</scope>
    <source>
        <strain evidence="7 8">BCC7051</strain>
    </source>
</reference>
<keyword evidence="2 4" id="KW-0442">Lipid degradation</keyword>
<dbReference type="OrthoDB" id="1658288at2759"/>
<dbReference type="PANTHER" id="PTHR24185">
    <property type="entry name" value="CALCIUM-INDEPENDENT PHOSPHOLIPASE A2-GAMMA"/>
    <property type="match status" value="1"/>
</dbReference>
<evidence type="ECO:0000313" key="7">
    <source>
        <dbReference type="EMBL" id="OOO13378.1"/>
    </source>
</evidence>
<feature type="domain" description="PNPLA" evidence="6">
    <location>
        <begin position="240"/>
        <end position="444"/>
    </location>
</feature>
<sequence>MWTQYFDAGQQRGRKKQRQTALLRNDGQEDTGRSSFGADSPQLLAPMSILWRMRSARLMNLLGNDKGNDNGYIQAKVWFKLPALTDSFIDRLKTIQLFAKSMDQGYVSDVDAGTWTWFELVLLGNAHTKNPLIRDNVEYIWKSHFNPMATSEYPWPGNFLGVRICARFPGWWIFVQKGYLVVEIGDKPVTRLPPQFGEFSLLQDTLQEMNEKLPTEYDLSVPPMRADGFDADTERPLRILSLDGGGVRGLSSLCILREVMQRLSPEGKPRKPCEVFDMIAGTSTGGLCAIMLGRLEMTVDECIEAYNQFMKKIFNVSSLRKNTRLVWKGCRFGADNIEAVIKELINERLGDSEAPLLNEHGQCKAFVLAVRQDAANSKGPVHLRSYFNTQQKSLLPNVKAWEASRATSAAPTYFPPMEVSTDKGVKHKLIDAALGANNPVGWLWNEVLSVFGAGRPIDCILSIGTGIPKNQVFGESVKGAITGLGSAITNTELANILFRTLIDAYAPESRRLKYIRLNVGREIEDWPEDAMEKEHEELAEMDSLTQIDGFIERTEQYIKEQEPRIRRCASTLNRNLFRR</sequence>
<accession>A0A1S9DWB2</accession>
<dbReference type="EMBL" id="MKZY01000002">
    <property type="protein sequence ID" value="OOO13378.1"/>
    <property type="molecule type" value="Genomic_DNA"/>
</dbReference>
<dbReference type="Proteomes" id="UP000190312">
    <property type="component" value="Unassembled WGS sequence"/>
</dbReference>
<name>A0A1S9DWB2_ASPOZ</name>
<keyword evidence="1 4" id="KW-0378">Hydrolase</keyword>
<gene>
    <name evidence="7" type="ORF">OAory_01011270</name>
</gene>
<evidence type="ECO:0000256" key="3">
    <source>
        <dbReference type="ARBA" id="ARBA00023098"/>
    </source>
</evidence>
<proteinExistence type="predicted"/>
<dbReference type="GO" id="GO:0047499">
    <property type="term" value="F:calcium-independent phospholipase A2 activity"/>
    <property type="evidence" value="ECO:0007669"/>
    <property type="project" value="TreeGrafter"/>
</dbReference>
<dbReference type="SUPFAM" id="SSF52151">
    <property type="entry name" value="FabD/lysophospholipase-like"/>
    <property type="match status" value="1"/>
</dbReference>
<evidence type="ECO:0000313" key="8">
    <source>
        <dbReference type="Proteomes" id="UP000190312"/>
    </source>
</evidence>
<evidence type="ECO:0000256" key="4">
    <source>
        <dbReference type="PROSITE-ProRule" id="PRU01161"/>
    </source>
</evidence>
<dbReference type="InterPro" id="IPR002641">
    <property type="entry name" value="PNPLA_dom"/>
</dbReference>
<organism evidence="7 8">
    <name type="scientific">Aspergillus oryzae</name>
    <name type="common">Yellow koji mold</name>
    <dbReference type="NCBI Taxonomy" id="5062"/>
    <lineage>
        <taxon>Eukaryota</taxon>
        <taxon>Fungi</taxon>
        <taxon>Dikarya</taxon>
        <taxon>Ascomycota</taxon>
        <taxon>Pezizomycotina</taxon>
        <taxon>Eurotiomycetes</taxon>
        <taxon>Eurotiomycetidae</taxon>
        <taxon>Eurotiales</taxon>
        <taxon>Aspergillaceae</taxon>
        <taxon>Aspergillus</taxon>
        <taxon>Aspergillus subgen. Circumdati</taxon>
    </lineage>
</organism>
<dbReference type="CDD" id="cd07216">
    <property type="entry name" value="Pat17_PNPLA8_PNPLA9_like3"/>
    <property type="match status" value="1"/>
</dbReference>
<comment type="caution">
    <text evidence="4">Lacks conserved residue(s) required for the propagation of feature annotation.</text>
</comment>
<dbReference type="GO" id="GO:0019369">
    <property type="term" value="P:arachidonate metabolic process"/>
    <property type="evidence" value="ECO:0007669"/>
    <property type="project" value="TreeGrafter"/>
</dbReference>
<dbReference type="eggNOG" id="KOG4231">
    <property type="taxonomic scope" value="Eukaryota"/>
</dbReference>
<dbReference type="PROSITE" id="PS51635">
    <property type="entry name" value="PNPLA"/>
    <property type="match status" value="1"/>
</dbReference>
<evidence type="ECO:0000259" key="6">
    <source>
        <dbReference type="PROSITE" id="PS51635"/>
    </source>
</evidence>
<dbReference type="AlphaFoldDB" id="A0A1S9DWB2"/>
<dbReference type="Gene3D" id="3.40.1090.10">
    <property type="entry name" value="Cytosolic phospholipase A2 catalytic domain"/>
    <property type="match status" value="1"/>
</dbReference>
<dbReference type="PANTHER" id="PTHR24185:SF1">
    <property type="entry name" value="CALCIUM-INDEPENDENT PHOSPHOLIPASE A2-GAMMA"/>
    <property type="match status" value="1"/>
</dbReference>
<dbReference type="InterPro" id="IPR016035">
    <property type="entry name" value="Acyl_Trfase/lysoPLipase"/>
</dbReference>
<dbReference type="GO" id="GO:0016020">
    <property type="term" value="C:membrane"/>
    <property type="evidence" value="ECO:0007669"/>
    <property type="project" value="TreeGrafter"/>
</dbReference>
<feature type="short sequence motif" description="GXSXG" evidence="4">
    <location>
        <begin position="281"/>
        <end position="285"/>
    </location>
</feature>
<dbReference type="GO" id="GO:0046486">
    <property type="term" value="P:glycerolipid metabolic process"/>
    <property type="evidence" value="ECO:0007669"/>
    <property type="project" value="UniProtKB-ARBA"/>
</dbReference>
<dbReference type="GO" id="GO:0016042">
    <property type="term" value="P:lipid catabolic process"/>
    <property type="evidence" value="ECO:0007669"/>
    <property type="project" value="UniProtKB-UniRule"/>
</dbReference>
<comment type="caution">
    <text evidence="7">The sequence shown here is derived from an EMBL/GenBank/DDBJ whole genome shotgun (WGS) entry which is preliminary data.</text>
</comment>
<feature type="region of interest" description="Disordered" evidence="5">
    <location>
        <begin position="1"/>
        <end position="40"/>
    </location>
</feature>
<feature type="short sequence motif" description="GXGXXG" evidence="4">
    <location>
        <begin position="244"/>
        <end position="249"/>
    </location>
</feature>
<feature type="active site" description="Nucleophile" evidence="4">
    <location>
        <position position="283"/>
    </location>
</feature>
<keyword evidence="3 4" id="KW-0443">Lipid metabolism</keyword>
<dbReference type="Pfam" id="PF01734">
    <property type="entry name" value="Patatin"/>
    <property type="match status" value="1"/>
</dbReference>
<dbReference type="VEuPathDB" id="FungiDB:AO090005000308"/>
<evidence type="ECO:0000256" key="5">
    <source>
        <dbReference type="SAM" id="MobiDB-lite"/>
    </source>
</evidence>
<evidence type="ECO:0000256" key="2">
    <source>
        <dbReference type="ARBA" id="ARBA00022963"/>
    </source>
</evidence>
<protein>
    <submittedName>
        <fullName evidence="7">Patatin</fullName>
    </submittedName>
</protein>